<dbReference type="Gene3D" id="2.60.120.260">
    <property type="entry name" value="Galactose-binding domain-like"/>
    <property type="match status" value="1"/>
</dbReference>
<dbReference type="InterPro" id="IPR051923">
    <property type="entry name" value="Glycosyl_Hydrolase_39"/>
</dbReference>
<dbReference type="AlphaFoldDB" id="A0A9X5E3D0"/>
<reference evidence="2 3" key="1">
    <citation type="journal article" date="2015" name="Genome Announc.">
        <title>Draft Genome Sequence of the Terrestrial Cyanobacterium Scytonema millei VB511283, Isolated from Eastern India.</title>
        <authorList>
            <person name="Sen D."/>
            <person name="Chandrababunaidu M.M."/>
            <person name="Singh D."/>
            <person name="Sanghi N."/>
            <person name="Ghorai A."/>
            <person name="Mishra G.P."/>
            <person name="Madduluri M."/>
            <person name="Adhikary S.P."/>
            <person name="Tripathy S."/>
        </authorList>
    </citation>
    <scope>NUCLEOTIDE SEQUENCE [LARGE SCALE GENOMIC DNA]</scope>
    <source>
        <strain evidence="2 3">VB511283</strain>
    </source>
</reference>
<dbReference type="SUPFAM" id="SSF51445">
    <property type="entry name" value="(Trans)glycosidases"/>
    <property type="match status" value="1"/>
</dbReference>
<proteinExistence type="predicted"/>
<keyword evidence="1" id="KW-0472">Membrane</keyword>
<evidence type="ECO:0000313" key="3">
    <source>
        <dbReference type="Proteomes" id="UP000031532"/>
    </source>
</evidence>
<dbReference type="OrthoDB" id="581851at2"/>
<dbReference type="PANTHER" id="PTHR12631:SF10">
    <property type="entry name" value="BETA-XYLOSIDASE-LIKE PROTEIN-RELATED"/>
    <property type="match status" value="1"/>
</dbReference>
<evidence type="ECO:0000256" key="1">
    <source>
        <dbReference type="SAM" id="Phobius"/>
    </source>
</evidence>
<dbReference type="PANTHER" id="PTHR12631">
    <property type="entry name" value="ALPHA-L-IDURONIDASE"/>
    <property type="match status" value="1"/>
</dbReference>
<feature type="transmembrane region" description="Helical" evidence="1">
    <location>
        <begin position="20"/>
        <end position="43"/>
    </location>
</feature>
<accession>A0A9X5E3D0</accession>
<dbReference type="Gene3D" id="3.20.20.80">
    <property type="entry name" value="Glycosidases"/>
    <property type="match status" value="1"/>
</dbReference>
<gene>
    <name evidence="2" type="ORF">QH73_0001290</name>
</gene>
<dbReference type="GO" id="GO:0004553">
    <property type="term" value="F:hydrolase activity, hydrolyzing O-glycosyl compounds"/>
    <property type="evidence" value="ECO:0007669"/>
    <property type="project" value="TreeGrafter"/>
</dbReference>
<keyword evidence="1" id="KW-0812">Transmembrane</keyword>
<protein>
    <submittedName>
        <fullName evidence="2">Uncharacterized protein</fullName>
    </submittedName>
</protein>
<name>A0A9X5E3D0_9CYAN</name>
<dbReference type="EMBL" id="JTJC03000001">
    <property type="protein sequence ID" value="NHC33312.1"/>
    <property type="molecule type" value="Genomic_DNA"/>
</dbReference>
<sequence length="508" mass="56356">MLKRSKKNSTKSKQPARHRLGFKLLLSVITGLIIFSLISIYLIPNLFSVTSNKPPARSPSASIRATPSGPYLGINNGTGYNTDPAYVARSIKHTKDLGLGLVRMGMDGVGGKTEGSSFDWFARDIAVQQYLDAGLKIHTVVSPRLGVERDSNYEQWQANFNYFVRNVMTHYQGKIFYYIIDNEPELDYGNGKMSAQECVDMTQIAFKAARAIDPRIKIESPPISGIESHILDEMLDRGIDQVSDYIGLHAYGGQIADNRFGHPWRSLEARGIRKPLAISEAGVISSWCPGSAAQKENCRRRWFAIFGQQLKRFGYDNAILFDLDGHDEWAIAPNFKPTTTYQRIKSMRLNQPLANKGFESANNPETEWVHFGAGDIGDMGPLPYVTFVRNDARGAHQGRGYVKLDGTAAGTPVRIRRVAGQLPPGKNVAIGAWAYVHGNAKATLKILGYDDRDGDAEMSKTATKKNGWEYLEITLPISRDWAVVELGTTGTGKKGDYVKWDDVTLRTS</sequence>
<keyword evidence="1" id="KW-1133">Transmembrane helix</keyword>
<evidence type="ECO:0000313" key="2">
    <source>
        <dbReference type="EMBL" id="NHC33312.1"/>
    </source>
</evidence>
<organism evidence="2 3">
    <name type="scientific">Scytonema millei VB511283</name>
    <dbReference type="NCBI Taxonomy" id="1245923"/>
    <lineage>
        <taxon>Bacteria</taxon>
        <taxon>Bacillati</taxon>
        <taxon>Cyanobacteriota</taxon>
        <taxon>Cyanophyceae</taxon>
        <taxon>Nostocales</taxon>
        <taxon>Scytonemataceae</taxon>
        <taxon>Scytonema</taxon>
    </lineage>
</organism>
<keyword evidence="3" id="KW-1185">Reference proteome</keyword>
<dbReference type="RefSeq" id="WP_039714930.1">
    <property type="nucleotide sequence ID" value="NZ_JTJC03000001.1"/>
</dbReference>
<dbReference type="InterPro" id="IPR017853">
    <property type="entry name" value="GH"/>
</dbReference>
<dbReference type="Proteomes" id="UP000031532">
    <property type="component" value="Unassembled WGS sequence"/>
</dbReference>
<comment type="caution">
    <text evidence="2">The sequence shown here is derived from an EMBL/GenBank/DDBJ whole genome shotgun (WGS) entry which is preliminary data.</text>
</comment>